<feature type="compositionally biased region" description="Basic and acidic residues" evidence="1">
    <location>
        <begin position="23"/>
        <end position="32"/>
    </location>
</feature>
<dbReference type="STRING" id="83656.B1H18_21045"/>
<evidence type="ECO:0000313" key="2">
    <source>
        <dbReference type="EMBL" id="OON76426.1"/>
    </source>
</evidence>
<keyword evidence="3" id="KW-1185">Reference proteome</keyword>
<proteinExistence type="predicted"/>
<protein>
    <recommendedName>
        <fullName evidence="4">Riboflavin biosynthesis intermediates N-glycosidase</fullName>
    </recommendedName>
</protein>
<reference evidence="2 3" key="1">
    <citation type="submission" date="2017-02" db="EMBL/GenBank/DDBJ databases">
        <title>Draft Genome Sequence of Streptomyces tsukubaensis F601, a Producer of the immunosuppressant tacrolimus FK506.</title>
        <authorList>
            <person name="Zong G."/>
            <person name="Zhong C."/>
            <person name="Fu J."/>
            <person name="Qin R."/>
            <person name="Cao G."/>
        </authorList>
    </citation>
    <scope>NUCLEOTIDE SEQUENCE [LARGE SCALE GENOMIC DNA]</scope>
    <source>
        <strain evidence="2 3">F601</strain>
    </source>
</reference>
<comment type="caution">
    <text evidence="2">The sequence shown here is derived from an EMBL/GenBank/DDBJ whole genome shotgun (WGS) entry which is preliminary data.</text>
</comment>
<dbReference type="OrthoDB" id="67297at2"/>
<dbReference type="Proteomes" id="UP000190539">
    <property type="component" value="Unassembled WGS sequence"/>
</dbReference>
<organism evidence="2 3">
    <name type="scientific">Streptomyces tsukubensis</name>
    <dbReference type="NCBI Taxonomy" id="83656"/>
    <lineage>
        <taxon>Bacteria</taxon>
        <taxon>Bacillati</taxon>
        <taxon>Actinomycetota</taxon>
        <taxon>Actinomycetes</taxon>
        <taxon>Kitasatosporales</taxon>
        <taxon>Streptomycetaceae</taxon>
        <taxon>Streptomyces</taxon>
    </lineage>
</organism>
<evidence type="ECO:0008006" key="4">
    <source>
        <dbReference type="Google" id="ProtNLM"/>
    </source>
</evidence>
<feature type="region of interest" description="Disordered" evidence="1">
    <location>
        <begin position="46"/>
        <end position="65"/>
    </location>
</feature>
<evidence type="ECO:0000313" key="3">
    <source>
        <dbReference type="Proteomes" id="UP000190539"/>
    </source>
</evidence>
<name>A0A1V4A555_9ACTN</name>
<gene>
    <name evidence="2" type="ORF">B1H18_21045</name>
</gene>
<feature type="region of interest" description="Disordered" evidence="1">
    <location>
        <begin position="1"/>
        <end position="32"/>
    </location>
</feature>
<dbReference type="AlphaFoldDB" id="A0A1V4A555"/>
<accession>A0A1V4A555</accession>
<sequence>MPAPAARAPISQGPLRGIGVAADDERSGDPERWRGQNLLGLALMEARERSRAGTSDQVRGTAAAE</sequence>
<evidence type="ECO:0000256" key="1">
    <source>
        <dbReference type="SAM" id="MobiDB-lite"/>
    </source>
</evidence>
<dbReference type="EMBL" id="MVFC01000018">
    <property type="protein sequence ID" value="OON76426.1"/>
    <property type="molecule type" value="Genomic_DNA"/>
</dbReference>